<evidence type="ECO:0000313" key="1">
    <source>
        <dbReference type="EMBL" id="MBN7818393.1"/>
    </source>
</evidence>
<sequence length="138" mass="15457">MEKICGVFTPENPRRCVRQGKLTVLAILLYVSACVTQPPSPDLIIEEVKQGLVQLQQSDLPLSASELMQAQQLLNQAKYAQERKQIVVATRLAERARLIAQLALAKASLHQAEVLNDELRTRIDLLRLARQHSNGIRP</sequence>
<evidence type="ECO:0000313" key="2">
    <source>
        <dbReference type="Proteomes" id="UP000663992"/>
    </source>
</evidence>
<gene>
    <name evidence="1" type="ORF">J0A65_00880</name>
</gene>
<dbReference type="Gene3D" id="1.20.1270.390">
    <property type="match status" value="1"/>
</dbReference>
<accession>A0ABS3CMQ8</accession>
<proteinExistence type="predicted"/>
<reference evidence="1 2" key="1">
    <citation type="submission" date="2021-03" db="EMBL/GenBank/DDBJ databases">
        <title>novel species isolated from a fishpond in China.</title>
        <authorList>
            <person name="Lu H."/>
            <person name="Cai Z."/>
        </authorList>
    </citation>
    <scope>NUCLEOTIDE SEQUENCE [LARGE SCALE GENOMIC DNA]</scope>
    <source>
        <strain evidence="1 2">Y57</strain>
    </source>
</reference>
<dbReference type="EMBL" id="JAFKCS010000001">
    <property type="protein sequence ID" value="MBN7818393.1"/>
    <property type="molecule type" value="Genomic_DNA"/>
</dbReference>
<organism evidence="1 2">
    <name type="scientific">Bowmanella yangjiangensis</name>
    <dbReference type="NCBI Taxonomy" id="2811230"/>
    <lineage>
        <taxon>Bacteria</taxon>
        <taxon>Pseudomonadati</taxon>
        <taxon>Pseudomonadota</taxon>
        <taxon>Gammaproteobacteria</taxon>
        <taxon>Alteromonadales</taxon>
        <taxon>Alteromonadaceae</taxon>
        <taxon>Bowmanella</taxon>
    </lineage>
</organism>
<dbReference type="Proteomes" id="UP000663992">
    <property type="component" value="Unassembled WGS sequence"/>
</dbReference>
<protein>
    <submittedName>
        <fullName evidence="1">DUF4398 domain-containing protein</fullName>
    </submittedName>
</protein>
<comment type="caution">
    <text evidence="1">The sequence shown here is derived from an EMBL/GenBank/DDBJ whole genome shotgun (WGS) entry which is preliminary data.</text>
</comment>
<dbReference type="RefSeq" id="WP_206592221.1">
    <property type="nucleotide sequence ID" value="NZ_JAFKCS010000001.1"/>
</dbReference>
<keyword evidence="2" id="KW-1185">Reference proteome</keyword>
<name>A0ABS3CMQ8_9ALTE</name>